<keyword evidence="1" id="KW-0472">Membrane</keyword>
<dbReference type="AlphaFoldDB" id="A0A2P2N450"/>
<reference evidence="2" key="1">
    <citation type="submission" date="2018-02" db="EMBL/GenBank/DDBJ databases">
        <title>Rhizophora mucronata_Transcriptome.</title>
        <authorList>
            <person name="Meera S.P."/>
            <person name="Sreeshan A."/>
            <person name="Augustine A."/>
        </authorList>
    </citation>
    <scope>NUCLEOTIDE SEQUENCE</scope>
    <source>
        <tissue evidence="2">Leaf</tissue>
    </source>
</reference>
<protein>
    <submittedName>
        <fullName evidence="2">Uncharacterized protein</fullName>
    </submittedName>
</protein>
<dbReference type="EMBL" id="GGEC01056755">
    <property type="protein sequence ID" value="MBX37239.1"/>
    <property type="molecule type" value="Transcribed_RNA"/>
</dbReference>
<keyword evidence="1" id="KW-1133">Transmembrane helix</keyword>
<organism evidence="2">
    <name type="scientific">Rhizophora mucronata</name>
    <name type="common">Asiatic mangrove</name>
    <dbReference type="NCBI Taxonomy" id="61149"/>
    <lineage>
        <taxon>Eukaryota</taxon>
        <taxon>Viridiplantae</taxon>
        <taxon>Streptophyta</taxon>
        <taxon>Embryophyta</taxon>
        <taxon>Tracheophyta</taxon>
        <taxon>Spermatophyta</taxon>
        <taxon>Magnoliopsida</taxon>
        <taxon>eudicotyledons</taxon>
        <taxon>Gunneridae</taxon>
        <taxon>Pentapetalae</taxon>
        <taxon>rosids</taxon>
        <taxon>fabids</taxon>
        <taxon>Malpighiales</taxon>
        <taxon>Rhizophoraceae</taxon>
        <taxon>Rhizophora</taxon>
    </lineage>
</organism>
<evidence type="ECO:0000256" key="1">
    <source>
        <dbReference type="SAM" id="Phobius"/>
    </source>
</evidence>
<feature type="transmembrane region" description="Helical" evidence="1">
    <location>
        <begin position="15"/>
        <end position="38"/>
    </location>
</feature>
<evidence type="ECO:0000313" key="2">
    <source>
        <dbReference type="EMBL" id="MBX37239.1"/>
    </source>
</evidence>
<accession>A0A2P2N450</accession>
<keyword evidence="1" id="KW-0812">Transmembrane</keyword>
<sequence length="53" mass="5780">MVANLSINLSSDKGYLVIFSVSYGMLSISCQAIGGALMRELKEVFGKNIFCLF</sequence>
<name>A0A2P2N450_RHIMU</name>
<proteinExistence type="predicted"/>